<dbReference type="Proteomes" id="UP000637643">
    <property type="component" value="Unassembled WGS sequence"/>
</dbReference>
<reference evidence="4" key="1">
    <citation type="journal article" date="2014" name="Int. J. Syst. Evol. Microbiol.">
        <title>Complete genome sequence of Corynebacterium casei LMG S-19264T (=DSM 44701T), isolated from a smear-ripened cheese.</title>
        <authorList>
            <consortium name="US DOE Joint Genome Institute (JGI-PGF)"/>
            <person name="Walter F."/>
            <person name="Albersmeier A."/>
            <person name="Kalinowski J."/>
            <person name="Ruckert C."/>
        </authorList>
    </citation>
    <scope>NUCLEOTIDE SEQUENCE</scope>
    <source>
        <strain evidence="4">CGMCC 1.16134</strain>
    </source>
</reference>
<feature type="domain" description="Carrier" evidence="3">
    <location>
        <begin position="3"/>
        <end position="81"/>
    </location>
</feature>
<dbReference type="InterPro" id="IPR036736">
    <property type="entry name" value="ACP-like_sf"/>
</dbReference>
<evidence type="ECO:0000313" key="4">
    <source>
        <dbReference type="EMBL" id="GGG07153.1"/>
    </source>
</evidence>
<reference evidence="4" key="2">
    <citation type="submission" date="2020-09" db="EMBL/GenBank/DDBJ databases">
        <authorList>
            <person name="Sun Q."/>
            <person name="Zhou Y."/>
        </authorList>
    </citation>
    <scope>NUCLEOTIDE SEQUENCE</scope>
    <source>
        <strain evidence="4">CGMCC 1.16134</strain>
    </source>
</reference>
<dbReference type="PROSITE" id="PS00012">
    <property type="entry name" value="PHOSPHOPANTETHEINE"/>
    <property type="match status" value="1"/>
</dbReference>
<dbReference type="Gene3D" id="1.10.1200.10">
    <property type="entry name" value="ACP-like"/>
    <property type="match status" value="1"/>
</dbReference>
<dbReference type="PROSITE" id="PS50075">
    <property type="entry name" value="CARRIER"/>
    <property type="match status" value="1"/>
</dbReference>
<name>A0A917D1H1_9BACL</name>
<keyword evidence="5" id="KW-1185">Reference proteome</keyword>
<keyword evidence="1" id="KW-0596">Phosphopantetheine</keyword>
<dbReference type="InterPro" id="IPR009081">
    <property type="entry name" value="PP-bd_ACP"/>
</dbReference>
<gene>
    <name evidence="4" type="ORF">GCM10010912_59760</name>
</gene>
<evidence type="ECO:0000313" key="5">
    <source>
        <dbReference type="Proteomes" id="UP000637643"/>
    </source>
</evidence>
<keyword evidence="2" id="KW-0597">Phosphoprotein</keyword>
<evidence type="ECO:0000256" key="2">
    <source>
        <dbReference type="ARBA" id="ARBA00022553"/>
    </source>
</evidence>
<accession>A0A917D1H1</accession>
<dbReference type="RefSeq" id="WP_189031317.1">
    <property type="nucleotide sequence ID" value="NZ_BMKR01000042.1"/>
</dbReference>
<proteinExistence type="predicted"/>
<dbReference type="SUPFAM" id="SSF47336">
    <property type="entry name" value="ACP-like"/>
    <property type="match status" value="1"/>
</dbReference>
<dbReference type="InterPro" id="IPR006162">
    <property type="entry name" value="Ppantetheine_attach_site"/>
</dbReference>
<dbReference type="AlphaFoldDB" id="A0A917D1H1"/>
<evidence type="ECO:0000259" key="3">
    <source>
        <dbReference type="PROSITE" id="PS50075"/>
    </source>
</evidence>
<comment type="caution">
    <text evidence="4">The sequence shown here is derived from an EMBL/GenBank/DDBJ whole genome shotgun (WGS) entry which is preliminary data.</text>
</comment>
<evidence type="ECO:0000256" key="1">
    <source>
        <dbReference type="ARBA" id="ARBA00022450"/>
    </source>
</evidence>
<protein>
    <recommendedName>
        <fullName evidence="3">Carrier domain-containing protein</fullName>
    </recommendedName>
</protein>
<sequence length="87" mass="10127">MSISLKESLQQIVLNNSKTSELVRFDHDINLPTDLGFDSIMLMKLITDIENEYDLVFDIEELEFERFCSFDALLHTVQSKIQRKGES</sequence>
<organism evidence="4 5">
    <name type="scientific">Paenibacillus albidus</name>
    <dbReference type="NCBI Taxonomy" id="2041023"/>
    <lineage>
        <taxon>Bacteria</taxon>
        <taxon>Bacillati</taxon>
        <taxon>Bacillota</taxon>
        <taxon>Bacilli</taxon>
        <taxon>Bacillales</taxon>
        <taxon>Paenibacillaceae</taxon>
        <taxon>Paenibacillus</taxon>
    </lineage>
</organism>
<dbReference type="Pfam" id="PF00550">
    <property type="entry name" value="PP-binding"/>
    <property type="match status" value="1"/>
</dbReference>
<dbReference type="EMBL" id="BMKR01000042">
    <property type="protein sequence ID" value="GGG07153.1"/>
    <property type="molecule type" value="Genomic_DNA"/>
</dbReference>